<dbReference type="InterPro" id="IPR018497">
    <property type="entry name" value="Peptidase_M13_C"/>
</dbReference>
<comment type="subcellular location">
    <subcellularLocation>
        <location evidence="2">Cell membrane</location>
        <topology evidence="2">Single-pass type II membrane protein</topology>
    </subcellularLocation>
</comment>
<organism evidence="11 12">
    <name type="scientific">Aphis glycines</name>
    <name type="common">Soybean aphid</name>
    <dbReference type="NCBI Taxonomy" id="307491"/>
    <lineage>
        <taxon>Eukaryota</taxon>
        <taxon>Metazoa</taxon>
        <taxon>Ecdysozoa</taxon>
        <taxon>Arthropoda</taxon>
        <taxon>Hexapoda</taxon>
        <taxon>Insecta</taxon>
        <taxon>Pterygota</taxon>
        <taxon>Neoptera</taxon>
        <taxon>Paraneoptera</taxon>
        <taxon>Hemiptera</taxon>
        <taxon>Sternorrhyncha</taxon>
        <taxon>Aphidomorpha</taxon>
        <taxon>Aphidoidea</taxon>
        <taxon>Aphididae</taxon>
        <taxon>Aphidini</taxon>
        <taxon>Aphis</taxon>
        <taxon>Aphis</taxon>
    </lineage>
</organism>
<keyword evidence="5" id="KW-0479">Metal-binding</keyword>
<dbReference type="OrthoDB" id="6475849at2759"/>
<dbReference type="PRINTS" id="PR00786">
    <property type="entry name" value="NEPRILYSIN"/>
</dbReference>
<dbReference type="Proteomes" id="UP000475862">
    <property type="component" value="Unassembled WGS sequence"/>
</dbReference>
<dbReference type="AlphaFoldDB" id="A0A6G0T0Z6"/>
<dbReference type="EMBL" id="VYZN01000070">
    <property type="protein sequence ID" value="KAE9524249.1"/>
    <property type="molecule type" value="Genomic_DNA"/>
</dbReference>
<dbReference type="GO" id="GO:0046872">
    <property type="term" value="F:metal ion binding"/>
    <property type="evidence" value="ECO:0007669"/>
    <property type="project" value="UniProtKB-KW"/>
</dbReference>
<comment type="caution">
    <text evidence="11">The sequence shown here is derived from an EMBL/GenBank/DDBJ whole genome shotgun (WGS) entry which is preliminary data.</text>
</comment>
<comment type="similarity">
    <text evidence="3">Belongs to the peptidase M13 family.</text>
</comment>
<evidence type="ECO:0008006" key="13">
    <source>
        <dbReference type="Google" id="ProtNLM"/>
    </source>
</evidence>
<dbReference type="Pfam" id="PF01431">
    <property type="entry name" value="Peptidase_M13"/>
    <property type="match status" value="1"/>
</dbReference>
<dbReference type="Gene3D" id="3.40.390.10">
    <property type="entry name" value="Collagenase (Catalytic Domain)"/>
    <property type="match status" value="1"/>
</dbReference>
<keyword evidence="4" id="KW-0645">Protease</keyword>
<evidence type="ECO:0000259" key="9">
    <source>
        <dbReference type="Pfam" id="PF01431"/>
    </source>
</evidence>
<keyword evidence="12" id="KW-1185">Reference proteome</keyword>
<dbReference type="SUPFAM" id="SSF55486">
    <property type="entry name" value="Metalloproteases ('zincins'), catalytic domain"/>
    <property type="match status" value="1"/>
</dbReference>
<gene>
    <name evidence="11" type="ORF">AGLY_015288</name>
</gene>
<accession>A0A6G0T0Z6</accession>
<dbReference type="InterPro" id="IPR042089">
    <property type="entry name" value="Peptidase_M13_dom_2"/>
</dbReference>
<evidence type="ECO:0000256" key="3">
    <source>
        <dbReference type="ARBA" id="ARBA00007357"/>
    </source>
</evidence>
<dbReference type="GO" id="GO:0005886">
    <property type="term" value="C:plasma membrane"/>
    <property type="evidence" value="ECO:0007669"/>
    <property type="project" value="UniProtKB-SubCell"/>
</dbReference>
<reference evidence="11 12" key="1">
    <citation type="submission" date="2019-08" db="EMBL/GenBank/DDBJ databases">
        <title>The genome of the soybean aphid Biotype 1, its phylome, world population structure and adaptation to the North American continent.</title>
        <authorList>
            <person name="Giordano R."/>
            <person name="Donthu R.K."/>
            <person name="Hernandez A.G."/>
            <person name="Wright C.L."/>
            <person name="Zimin A.V."/>
        </authorList>
    </citation>
    <scope>NUCLEOTIDE SEQUENCE [LARGE SCALE GENOMIC DNA]</scope>
    <source>
        <tissue evidence="11">Whole aphids</tissue>
    </source>
</reference>
<proteinExistence type="inferred from homology"/>
<dbReference type="Pfam" id="PF05649">
    <property type="entry name" value="Peptidase_M13_N"/>
    <property type="match status" value="1"/>
</dbReference>
<evidence type="ECO:0000256" key="5">
    <source>
        <dbReference type="ARBA" id="ARBA00022723"/>
    </source>
</evidence>
<dbReference type="PROSITE" id="PS51885">
    <property type="entry name" value="NEPRILYSIN"/>
    <property type="match status" value="1"/>
</dbReference>
<dbReference type="Gene3D" id="1.10.1380.10">
    <property type="entry name" value="Neutral endopeptidase , domain2"/>
    <property type="match status" value="1"/>
</dbReference>
<evidence type="ECO:0000259" key="10">
    <source>
        <dbReference type="Pfam" id="PF05649"/>
    </source>
</evidence>
<evidence type="ECO:0000256" key="7">
    <source>
        <dbReference type="ARBA" id="ARBA00022833"/>
    </source>
</evidence>
<dbReference type="GO" id="GO:0004222">
    <property type="term" value="F:metalloendopeptidase activity"/>
    <property type="evidence" value="ECO:0007669"/>
    <property type="project" value="InterPro"/>
</dbReference>
<dbReference type="GO" id="GO:0016485">
    <property type="term" value="P:protein processing"/>
    <property type="evidence" value="ECO:0007669"/>
    <property type="project" value="TreeGrafter"/>
</dbReference>
<dbReference type="PANTHER" id="PTHR11733">
    <property type="entry name" value="ZINC METALLOPROTEASE FAMILY M13 NEPRILYSIN-RELATED"/>
    <property type="match status" value="1"/>
</dbReference>
<dbReference type="InterPro" id="IPR000718">
    <property type="entry name" value="Peptidase_M13"/>
</dbReference>
<evidence type="ECO:0000313" key="12">
    <source>
        <dbReference type="Proteomes" id="UP000475862"/>
    </source>
</evidence>
<feature type="domain" description="Peptidase M13 N-terminal" evidence="10">
    <location>
        <begin position="115"/>
        <end position="507"/>
    </location>
</feature>
<sequence length="776" mass="90816">MSSSAFKMTDLPIMMIEKPSWWKRRTNMERNLTLVIGGILLVSSFLALSTLYLYHSCDNTESLPSISNKNHDMIRKPRSLYQNTEYENNNTICLTAGCIRAAATVIRNMDLSVDPCDDFYQFTCGNFKKNSVIYEQKSQSSYTLSENSMRRKLLMIVSEPIQPNEQKPLKMTKLLYKSCMDKENIKNEDLGAIKEILKSLGGWPVIEGEIWNDTEFTWMESVYNLRMAGLSVDYFFSFNVDIDIKNSTRRIIELDQASLGLKHEYLVNGISDEYVNAYYEYMIDIAEMFGAYRPWAAAELGNSLDFEIELAKISLSEEERQDATMLYHPMKISDLQQKFPSIPWQEYMNKMLNPLTIQQDEIIIVTSPKYLSDLETLLSNTPKRIQANYVFWKVTMDSVDFLTEELRERKLDYVKILNEIDIDNDTLRKPRWKECFDNTYLYFKFAIMSTYIRKFFNENDKKNVLEMVKRIKEEKYKLLSSVDWLDDETRKNAIDKVKFMTDYIAYPDELLDDSKLNAFYENLEIDNKYDYFTSMLNVGKFYTDLAFSLLRQPVNKSNWIFHSNLADVNSYNILEENSINIPVGILQDIFFSSDRPQFMNYGAIGTIIGHEINHGFDTMGITYDKQGDLVNWWSEEAKNRYLEKAMCILNQYKNYMVREVGLKLNGSSTQDENIADNIGYKEAYNAYSVWTKQHGVEPRLPGLQDYTPQQMFWVSAANVWCSEYSLERLKYLIINDSHSPDRFRIIGSFSNLEEFSEAFQCELGSYMNPVKKCQMW</sequence>
<evidence type="ECO:0000256" key="2">
    <source>
        <dbReference type="ARBA" id="ARBA00004401"/>
    </source>
</evidence>
<comment type="cofactor">
    <cofactor evidence="1">
        <name>Zn(2+)</name>
        <dbReference type="ChEBI" id="CHEBI:29105"/>
    </cofactor>
</comment>
<dbReference type="PANTHER" id="PTHR11733:SF224">
    <property type="entry name" value="NEPRILYSIN-2"/>
    <property type="match status" value="1"/>
</dbReference>
<evidence type="ECO:0000256" key="1">
    <source>
        <dbReference type="ARBA" id="ARBA00001947"/>
    </source>
</evidence>
<keyword evidence="6" id="KW-0378">Hydrolase</keyword>
<feature type="domain" description="Peptidase M13 C-terminal" evidence="9">
    <location>
        <begin position="569"/>
        <end position="774"/>
    </location>
</feature>
<dbReference type="InterPro" id="IPR024079">
    <property type="entry name" value="MetalloPept_cat_dom_sf"/>
</dbReference>
<dbReference type="InterPro" id="IPR008753">
    <property type="entry name" value="Peptidase_M13_N"/>
</dbReference>
<keyword evidence="7" id="KW-0862">Zinc</keyword>
<evidence type="ECO:0000256" key="4">
    <source>
        <dbReference type="ARBA" id="ARBA00022670"/>
    </source>
</evidence>
<evidence type="ECO:0000256" key="8">
    <source>
        <dbReference type="ARBA" id="ARBA00023049"/>
    </source>
</evidence>
<evidence type="ECO:0000256" key="6">
    <source>
        <dbReference type="ARBA" id="ARBA00022801"/>
    </source>
</evidence>
<dbReference type="CDD" id="cd08662">
    <property type="entry name" value="M13"/>
    <property type="match status" value="1"/>
</dbReference>
<keyword evidence="8" id="KW-0482">Metalloprotease</keyword>
<evidence type="ECO:0000313" key="11">
    <source>
        <dbReference type="EMBL" id="KAE9524249.1"/>
    </source>
</evidence>
<name>A0A6G0T0Z6_APHGL</name>
<protein>
    <recommendedName>
        <fullName evidence="13">Peptidase M13 N-terminal domain-containing protein</fullName>
    </recommendedName>
</protein>